<sequence>MTQGVFRRNLAWAAARARDDRNFFTDLAAQEAPDYLWIGCADSHLPAHDLTGLAPGELFVHRNLANLAPAQDANFLSVLQYALEVLKVRHVVVCGHYGCGGVRTAVSGERHGLVDNWLQPVRSLFWRHAEELDAILDVETRLNHLCERNVVEQVGGLAGNPLVHDAWRRGQPLALHGWIYSIHDGLLRDLETTVCDLHQARAMIGAPAASDPRRKPARTRA</sequence>
<evidence type="ECO:0000256" key="8">
    <source>
        <dbReference type="RuleBase" id="RU003956"/>
    </source>
</evidence>
<keyword evidence="10" id="KW-1185">Reference proteome</keyword>
<comment type="cofactor">
    <cofactor evidence="1">
        <name>Zn(2+)</name>
        <dbReference type="ChEBI" id="CHEBI:29105"/>
    </cofactor>
</comment>
<comment type="similarity">
    <text evidence="2 8">Belongs to the beta-class carbonic anhydrase family.</text>
</comment>
<dbReference type="Gene3D" id="3.40.1050.10">
    <property type="entry name" value="Carbonic anhydrase"/>
    <property type="match status" value="1"/>
</dbReference>
<dbReference type="EC" id="4.2.1.1" evidence="3 8"/>
<gene>
    <name evidence="9" type="ORF">OCL97_05745</name>
</gene>
<name>A0ABW6CMX7_9CAUL</name>
<dbReference type="InterPro" id="IPR001765">
    <property type="entry name" value="Carbonic_anhydrase"/>
</dbReference>
<dbReference type="PANTHER" id="PTHR11002:SF76">
    <property type="entry name" value="CARBONIC ANHYDRASE"/>
    <property type="match status" value="1"/>
</dbReference>
<evidence type="ECO:0000256" key="5">
    <source>
        <dbReference type="ARBA" id="ARBA00022833"/>
    </source>
</evidence>
<evidence type="ECO:0000256" key="2">
    <source>
        <dbReference type="ARBA" id="ARBA00006217"/>
    </source>
</evidence>
<dbReference type="InterPro" id="IPR036874">
    <property type="entry name" value="Carbonic_anhydrase_sf"/>
</dbReference>
<dbReference type="SMART" id="SM00947">
    <property type="entry name" value="Pro_CA"/>
    <property type="match status" value="1"/>
</dbReference>
<keyword evidence="5 8" id="KW-0862">Zinc</keyword>
<comment type="catalytic activity">
    <reaction evidence="7 8">
        <text>hydrogencarbonate + H(+) = CO2 + H2O</text>
        <dbReference type="Rhea" id="RHEA:10748"/>
        <dbReference type="ChEBI" id="CHEBI:15377"/>
        <dbReference type="ChEBI" id="CHEBI:15378"/>
        <dbReference type="ChEBI" id="CHEBI:16526"/>
        <dbReference type="ChEBI" id="CHEBI:17544"/>
        <dbReference type="EC" id="4.2.1.1"/>
    </reaction>
</comment>
<evidence type="ECO:0000256" key="3">
    <source>
        <dbReference type="ARBA" id="ARBA00012925"/>
    </source>
</evidence>
<dbReference type="Proteomes" id="UP001598130">
    <property type="component" value="Unassembled WGS sequence"/>
</dbReference>
<proteinExistence type="inferred from homology"/>
<protein>
    <recommendedName>
        <fullName evidence="3 8">Carbonic anhydrase</fullName>
        <ecNumber evidence="3 8">4.2.1.1</ecNumber>
    </recommendedName>
    <alternativeName>
        <fullName evidence="8">Carbonate dehydratase</fullName>
    </alternativeName>
</protein>
<evidence type="ECO:0000313" key="10">
    <source>
        <dbReference type="Proteomes" id="UP001598130"/>
    </source>
</evidence>
<dbReference type="EMBL" id="JAOTJD010000007">
    <property type="protein sequence ID" value="MFD3263471.1"/>
    <property type="molecule type" value="Genomic_DNA"/>
</dbReference>
<evidence type="ECO:0000256" key="4">
    <source>
        <dbReference type="ARBA" id="ARBA00022723"/>
    </source>
</evidence>
<dbReference type="Pfam" id="PF00484">
    <property type="entry name" value="Pro_CA"/>
    <property type="match status" value="1"/>
</dbReference>
<evidence type="ECO:0000313" key="9">
    <source>
        <dbReference type="EMBL" id="MFD3263471.1"/>
    </source>
</evidence>
<dbReference type="InterPro" id="IPR015892">
    <property type="entry name" value="Carbonic_anhydrase_CS"/>
</dbReference>
<dbReference type="PANTHER" id="PTHR11002">
    <property type="entry name" value="CARBONIC ANHYDRASE"/>
    <property type="match status" value="1"/>
</dbReference>
<evidence type="ECO:0000256" key="6">
    <source>
        <dbReference type="ARBA" id="ARBA00023239"/>
    </source>
</evidence>
<keyword evidence="6 8" id="KW-0456">Lyase</keyword>
<keyword evidence="4" id="KW-0479">Metal-binding</keyword>
<comment type="function">
    <text evidence="8">Reversible hydration of carbon dioxide.</text>
</comment>
<dbReference type="RefSeq" id="WP_305761437.1">
    <property type="nucleotide sequence ID" value="NZ_JAOTJD010000007.1"/>
</dbReference>
<evidence type="ECO:0000256" key="1">
    <source>
        <dbReference type="ARBA" id="ARBA00001947"/>
    </source>
</evidence>
<comment type="caution">
    <text evidence="9">The sequence shown here is derived from an EMBL/GenBank/DDBJ whole genome shotgun (WGS) entry which is preliminary data.</text>
</comment>
<dbReference type="PROSITE" id="PS00705">
    <property type="entry name" value="PROK_CO2_ANHYDRASE_2"/>
    <property type="match status" value="1"/>
</dbReference>
<organism evidence="9 10">
    <name type="scientific">Phenylobacterium ferrooxidans</name>
    <dbReference type="NCBI Taxonomy" id="2982689"/>
    <lineage>
        <taxon>Bacteria</taxon>
        <taxon>Pseudomonadati</taxon>
        <taxon>Pseudomonadota</taxon>
        <taxon>Alphaproteobacteria</taxon>
        <taxon>Caulobacterales</taxon>
        <taxon>Caulobacteraceae</taxon>
        <taxon>Phenylobacterium</taxon>
    </lineage>
</organism>
<dbReference type="SUPFAM" id="SSF53056">
    <property type="entry name" value="beta-carbonic anhydrase, cab"/>
    <property type="match status" value="1"/>
</dbReference>
<accession>A0ABW6CMX7</accession>
<reference evidence="9 10" key="1">
    <citation type="submission" date="2022-09" db="EMBL/GenBank/DDBJ databases">
        <title>New species of Phenylobacterium.</title>
        <authorList>
            <person name="Mieszkin S."/>
        </authorList>
    </citation>
    <scope>NUCLEOTIDE SEQUENCE [LARGE SCALE GENOMIC DNA]</scope>
    <source>
        <strain evidence="9 10">HK31-G</strain>
    </source>
</reference>
<evidence type="ECO:0000256" key="7">
    <source>
        <dbReference type="ARBA" id="ARBA00048348"/>
    </source>
</evidence>
<dbReference type="CDD" id="cd00883">
    <property type="entry name" value="beta_CA_cladeA"/>
    <property type="match status" value="1"/>
</dbReference>